<accession>A0A3S9XG40</accession>
<evidence type="ECO:0000256" key="1">
    <source>
        <dbReference type="SAM" id="Phobius"/>
    </source>
</evidence>
<feature type="transmembrane region" description="Helical" evidence="1">
    <location>
        <begin position="45"/>
        <end position="66"/>
    </location>
</feature>
<feature type="transmembrane region" description="Helical" evidence="1">
    <location>
        <begin position="12"/>
        <end position="39"/>
    </location>
</feature>
<keyword evidence="1" id="KW-0472">Membrane</keyword>
<evidence type="ECO:0000313" key="2">
    <source>
        <dbReference type="EMBL" id="AZS51387.1"/>
    </source>
</evidence>
<name>A0A3S9XG40_9GAMM</name>
<dbReference type="Proteomes" id="UP000273143">
    <property type="component" value="Chromosome"/>
</dbReference>
<dbReference type="EMBL" id="CP029822">
    <property type="protein sequence ID" value="AZS51387.1"/>
    <property type="molecule type" value="Genomic_DNA"/>
</dbReference>
<protein>
    <recommendedName>
        <fullName evidence="4">Yip1 domain-containing protein</fullName>
    </recommendedName>
</protein>
<feature type="transmembrane region" description="Helical" evidence="1">
    <location>
        <begin position="155"/>
        <end position="179"/>
    </location>
</feature>
<evidence type="ECO:0008006" key="4">
    <source>
        <dbReference type="Google" id="ProtNLM"/>
    </source>
</evidence>
<sequence>MNKEFPKRLLRLYIGCLCPIFLTVIASIFAIIGYVFLWSRGIEDIFNFGFSPLFALSLFLLAYMAIPAMIYSSLMEFVINPKISNHQWVVFISIFLGFLFIYLVIVFFTSSMGYPLSKVVYGACVVVACFVGCFSGIWIRFIYIWHIGQQKLPRICVVIICFVSLYFLMSTIVGIWLFVKMTNNLP</sequence>
<feature type="transmembrane region" description="Helical" evidence="1">
    <location>
        <begin position="120"/>
        <end position="143"/>
    </location>
</feature>
<proteinExistence type="predicted"/>
<keyword evidence="1" id="KW-1133">Transmembrane helix</keyword>
<dbReference type="RefSeq" id="WP_127164145.1">
    <property type="nucleotide sequence ID" value="NZ_CP029822.1"/>
</dbReference>
<feature type="transmembrane region" description="Helical" evidence="1">
    <location>
        <begin position="87"/>
        <end position="108"/>
    </location>
</feature>
<dbReference type="AlphaFoldDB" id="A0A3S9XG40"/>
<evidence type="ECO:0000313" key="3">
    <source>
        <dbReference type="Proteomes" id="UP000273143"/>
    </source>
</evidence>
<keyword evidence="1" id="KW-0812">Transmembrane</keyword>
<dbReference type="KEGG" id="emo:DM558_11665"/>
<keyword evidence="3" id="KW-1185">Reference proteome</keyword>
<gene>
    <name evidence="2" type="ORF">DM558_11665</name>
</gene>
<organism evidence="2 3">
    <name type="scientific">Entomomonas moraniae</name>
    <dbReference type="NCBI Taxonomy" id="2213226"/>
    <lineage>
        <taxon>Bacteria</taxon>
        <taxon>Pseudomonadati</taxon>
        <taxon>Pseudomonadota</taxon>
        <taxon>Gammaproteobacteria</taxon>
        <taxon>Pseudomonadales</taxon>
        <taxon>Pseudomonadaceae</taxon>
        <taxon>Entomomonas</taxon>
    </lineage>
</organism>
<reference evidence="3" key="1">
    <citation type="submission" date="2018-06" db="EMBL/GenBank/DDBJ databases">
        <title>Complete genome of Pseudomonas insecticola strain QZS01.</title>
        <authorList>
            <person name="Wang J."/>
            <person name="Su Q."/>
        </authorList>
    </citation>
    <scope>NUCLEOTIDE SEQUENCE [LARGE SCALE GENOMIC DNA]</scope>
    <source>
        <strain evidence="3">QZS01</strain>
    </source>
</reference>